<proteinExistence type="predicted"/>
<accession>A0A811TBW3</accession>
<gene>
    <name evidence="1" type="ORF">CHKLHMKO_00545</name>
</gene>
<reference evidence="1" key="1">
    <citation type="submission" date="2020-10" db="EMBL/GenBank/DDBJ databases">
        <authorList>
            <person name="Hahn C.J."/>
            <person name="Laso-Perez R."/>
            <person name="Vulcano F."/>
            <person name="Vaziourakis K.-M."/>
            <person name="Stokke R."/>
            <person name="Steen I.H."/>
            <person name="Teske A."/>
            <person name="Boetius A."/>
            <person name="Liebeke M."/>
            <person name="Amann R."/>
            <person name="Knittel K."/>
        </authorList>
    </citation>
    <scope>NUCLEOTIDE SEQUENCE</scope>
    <source>
        <strain evidence="1">Gfbio:e3339647-f889-4370-9287-4fb5cb688e4c:AG392O15_GoMArc1</strain>
    </source>
</reference>
<evidence type="ECO:0000313" key="1">
    <source>
        <dbReference type="EMBL" id="CAD6493841.1"/>
    </source>
</evidence>
<comment type="caution">
    <text evidence="1">The sequence shown here is derived from an EMBL/GenBank/DDBJ whole genome shotgun (WGS) entry which is preliminary data.</text>
</comment>
<protein>
    <submittedName>
        <fullName evidence="1">Uncharacterized protein</fullName>
    </submittedName>
</protein>
<name>A0A811TBW3_9EURY</name>
<dbReference type="Proteomes" id="UP000610373">
    <property type="component" value="Unassembled WGS sequence"/>
</dbReference>
<organism evidence="1 2">
    <name type="scientific">Candidatus Argoarchaeum ethanivorans</name>
    <dbReference type="NCBI Taxonomy" id="2608793"/>
    <lineage>
        <taxon>Archaea</taxon>
        <taxon>Methanobacteriati</taxon>
        <taxon>Methanobacteriota</taxon>
        <taxon>Stenosarchaea group</taxon>
        <taxon>Methanomicrobia</taxon>
        <taxon>Methanosarcinales</taxon>
        <taxon>Methanosarcinales incertae sedis</taxon>
        <taxon>GOM Arc I cluster</taxon>
        <taxon>Candidatus Argoarchaeum</taxon>
    </lineage>
</organism>
<evidence type="ECO:0000313" key="2">
    <source>
        <dbReference type="Proteomes" id="UP000610373"/>
    </source>
</evidence>
<sequence length="44" mass="4380">MKTLAAIPCHNEGLAIGSVVLKARKYVDPGAGGKTAVPSVMGNG</sequence>
<dbReference type="EMBL" id="CAJHIO010000042">
    <property type="protein sequence ID" value="CAD6493841.1"/>
    <property type="molecule type" value="Genomic_DNA"/>
</dbReference>
<dbReference type="AlphaFoldDB" id="A0A811TBW3"/>